<proteinExistence type="predicted"/>
<gene>
    <name evidence="1" type="ORF">L6654_08065</name>
</gene>
<dbReference type="EMBL" id="JAKLTY010000004">
    <property type="protein sequence ID" value="MCG2626577.1"/>
    <property type="molecule type" value="Genomic_DNA"/>
</dbReference>
<comment type="caution">
    <text evidence="1">The sequence shown here is derived from an EMBL/GenBank/DDBJ whole genome shotgun (WGS) entry which is preliminary data.</text>
</comment>
<dbReference type="AlphaFoldDB" id="A0A9X1R7S8"/>
<dbReference type="RefSeq" id="WP_237890095.1">
    <property type="nucleotide sequence ID" value="NZ_JAKLTY010000004.1"/>
</dbReference>
<reference evidence="1" key="1">
    <citation type="submission" date="2022-01" db="EMBL/GenBank/DDBJ databases">
        <title>Genome sequnece data of strain Bradyrhizobium sp. nov.</title>
        <authorList>
            <person name="Zhang J."/>
        </authorList>
    </citation>
    <scope>NUCLEOTIDE SEQUENCE</scope>
    <source>
        <strain evidence="1">WYCCWR 13023</strain>
    </source>
</reference>
<organism evidence="1 2">
    <name type="scientific">Bradyrhizobium zhengyangense</name>
    <dbReference type="NCBI Taxonomy" id="2911009"/>
    <lineage>
        <taxon>Bacteria</taxon>
        <taxon>Pseudomonadati</taxon>
        <taxon>Pseudomonadota</taxon>
        <taxon>Alphaproteobacteria</taxon>
        <taxon>Hyphomicrobiales</taxon>
        <taxon>Nitrobacteraceae</taxon>
        <taxon>Bradyrhizobium</taxon>
    </lineage>
</organism>
<sequence length="106" mass="11784">MAYDNELPGCFGNNDLIFAGHPLDADRAFNWLGSLRKRHIGLAAVKEQVREFLTERGASAAHIDEQLSKVERRFGPGCWTDPAIPRRRCQPSRLDAGGITAQARSH</sequence>
<protein>
    <submittedName>
        <fullName evidence="1">Uncharacterized protein</fullName>
    </submittedName>
</protein>
<dbReference type="Proteomes" id="UP001139054">
    <property type="component" value="Unassembled WGS sequence"/>
</dbReference>
<evidence type="ECO:0000313" key="2">
    <source>
        <dbReference type="Proteomes" id="UP001139054"/>
    </source>
</evidence>
<accession>A0A9X1R7S8</accession>
<evidence type="ECO:0000313" key="1">
    <source>
        <dbReference type="EMBL" id="MCG2626577.1"/>
    </source>
</evidence>
<name>A0A9X1R7S8_9BRAD</name>